<organism evidence="1 2">
    <name type="scientific">Methanoregula boonei (strain DSM 21154 / JCM 14090 / 6A8)</name>
    <dbReference type="NCBI Taxonomy" id="456442"/>
    <lineage>
        <taxon>Archaea</taxon>
        <taxon>Methanobacteriati</taxon>
        <taxon>Methanobacteriota</taxon>
        <taxon>Stenosarchaea group</taxon>
        <taxon>Methanomicrobia</taxon>
        <taxon>Methanomicrobiales</taxon>
        <taxon>Methanoregulaceae</taxon>
        <taxon>Methanoregula</taxon>
    </lineage>
</organism>
<sequence>MDTPAILYYFGESVHYGQSFLQIDLLRFIYYYEAPQYPAPGKIMQQGMPVDLLIQGLFHTVQEITCLPPLSDNRISSPEGADRIPR</sequence>
<dbReference type="HOGENOM" id="CLU_2490418_0_0_2"/>
<evidence type="ECO:0000313" key="2">
    <source>
        <dbReference type="Proteomes" id="UP000002408"/>
    </source>
</evidence>
<dbReference type="KEGG" id="mbn:Mboo_1654"/>
<dbReference type="STRING" id="456442.Mboo_1654"/>
<dbReference type="EMBL" id="CP000780">
    <property type="protein sequence ID" value="ABS56171.1"/>
    <property type="molecule type" value="Genomic_DNA"/>
</dbReference>
<gene>
    <name evidence="1" type="ordered locus">Mboo_1654</name>
</gene>
<name>A7I8W0_METB6</name>
<protein>
    <submittedName>
        <fullName evidence="1">Uncharacterized protein</fullName>
    </submittedName>
</protein>
<reference evidence="2" key="1">
    <citation type="journal article" date="2015" name="Microbiology">
        <title>Genome of Methanoregula boonei 6A8 reveals adaptations to oligotrophic peatland environments.</title>
        <authorList>
            <person name="Braeuer S."/>
            <person name="Cadillo-Quiroz H."/>
            <person name="Kyrpides N."/>
            <person name="Woyke T."/>
            <person name="Goodwin L."/>
            <person name="Detter C."/>
            <person name="Podell S."/>
            <person name="Yavitt J.B."/>
            <person name="Zinder S.H."/>
        </authorList>
    </citation>
    <scope>NUCLEOTIDE SEQUENCE [LARGE SCALE GENOMIC DNA]</scope>
    <source>
        <strain evidence="2">DSM 21154 / JCM 14090 / 6A8</strain>
    </source>
</reference>
<dbReference type="Proteomes" id="UP000002408">
    <property type="component" value="Chromosome"/>
</dbReference>
<keyword evidence="2" id="KW-1185">Reference proteome</keyword>
<evidence type="ECO:0000313" key="1">
    <source>
        <dbReference type="EMBL" id="ABS56171.1"/>
    </source>
</evidence>
<proteinExistence type="predicted"/>
<accession>A7I8W0</accession>
<dbReference type="AlphaFoldDB" id="A7I8W0"/>